<feature type="domain" description="Fork-head" evidence="3">
    <location>
        <begin position="1"/>
        <end position="56"/>
    </location>
</feature>
<dbReference type="Proteomes" id="UP000789831">
    <property type="component" value="Unassembled WGS sequence"/>
</dbReference>
<keyword evidence="1 2" id="KW-0238">DNA-binding</keyword>
<organism evidence="4 5">
    <name type="scientific">Ambispora gerdemannii</name>
    <dbReference type="NCBI Taxonomy" id="144530"/>
    <lineage>
        <taxon>Eukaryota</taxon>
        <taxon>Fungi</taxon>
        <taxon>Fungi incertae sedis</taxon>
        <taxon>Mucoromycota</taxon>
        <taxon>Glomeromycotina</taxon>
        <taxon>Glomeromycetes</taxon>
        <taxon>Archaeosporales</taxon>
        <taxon>Ambisporaceae</taxon>
        <taxon>Ambispora</taxon>
    </lineage>
</organism>
<dbReference type="PROSITE" id="PS50039">
    <property type="entry name" value="FORK_HEAD_3"/>
    <property type="match status" value="1"/>
</dbReference>
<feature type="non-terminal residue" evidence="4">
    <location>
        <position position="1"/>
    </location>
</feature>
<dbReference type="Pfam" id="PF00250">
    <property type="entry name" value="Forkhead"/>
    <property type="match status" value="1"/>
</dbReference>
<dbReference type="PANTHER" id="PTHR11829">
    <property type="entry name" value="FORKHEAD BOX PROTEIN"/>
    <property type="match status" value="1"/>
</dbReference>
<gene>
    <name evidence="4" type="ORF">AGERDE_LOCUS4109</name>
</gene>
<dbReference type="InterPro" id="IPR001766">
    <property type="entry name" value="Fork_head_dom"/>
</dbReference>
<dbReference type="InterPro" id="IPR050211">
    <property type="entry name" value="FOX_domain-containing"/>
</dbReference>
<evidence type="ECO:0000313" key="5">
    <source>
        <dbReference type="Proteomes" id="UP000789831"/>
    </source>
</evidence>
<name>A0A9N8ZJV9_9GLOM</name>
<dbReference type="AlphaFoldDB" id="A0A9N8ZJV9"/>
<dbReference type="OrthoDB" id="5954824at2759"/>
<evidence type="ECO:0000259" key="3">
    <source>
        <dbReference type="PROSITE" id="PS50039"/>
    </source>
</evidence>
<comment type="caution">
    <text evidence="4">The sequence shown here is derived from an EMBL/GenBank/DDBJ whole genome shotgun (WGS) entry which is preliminary data.</text>
</comment>
<protein>
    <submittedName>
        <fullName evidence="4">9093_t:CDS:1</fullName>
    </submittedName>
</protein>
<dbReference type="SUPFAM" id="SSF46785">
    <property type="entry name" value="Winged helix' DNA-binding domain"/>
    <property type="match status" value="1"/>
</dbReference>
<dbReference type="EMBL" id="CAJVPL010000446">
    <property type="protein sequence ID" value="CAG8498219.1"/>
    <property type="molecule type" value="Genomic_DNA"/>
</dbReference>
<dbReference type="GO" id="GO:0000978">
    <property type="term" value="F:RNA polymerase II cis-regulatory region sequence-specific DNA binding"/>
    <property type="evidence" value="ECO:0007669"/>
    <property type="project" value="TreeGrafter"/>
</dbReference>
<dbReference type="SMART" id="SM00339">
    <property type="entry name" value="FH"/>
    <property type="match status" value="1"/>
</dbReference>
<dbReference type="Gene3D" id="1.10.10.10">
    <property type="entry name" value="Winged helix-like DNA-binding domain superfamily/Winged helix DNA-binding domain"/>
    <property type="match status" value="1"/>
</dbReference>
<dbReference type="PANTHER" id="PTHR11829:SF343">
    <property type="entry name" value="FORK-HEAD DOMAIN-CONTAINING PROTEIN"/>
    <property type="match status" value="1"/>
</dbReference>
<dbReference type="GO" id="GO:0005634">
    <property type="term" value="C:nucleus"/>
    <property type="evidence" value="ECO:0007669"/>
    <property type="project" value="UniProtKB-SubCell"/>
</dbReference>
<evidence type="ECO:0000313" key="4">
    <source>
        <dbReference type="EMBL" id="CAG8498219.1"/>
    </source>
</evidence>
<evidence type="ECO:0000256" key="1">
    <source>
        <dbReference type="ARBA" id="ARBA00023125"/>
    </source>
</evidence>
<dbReference type="GO" id="GO:0000981">
    <property type="term" value="F:DNA-binding transcription factor activity, RNA polymerase II-specific"/>
    <property type="evidence" value="ECO:0007669"/>
    <property type="project" value="TreeGrafter"/>
</dbReference>
<keyword evidence="5" id="KW-1185">Reference proteome</keyword>
<feature type="DNA-binding region" description="Fork-head" evidence="2">
    <location>
        <begin position="1"/>
        <end position="56"/>
    </location>
</feature>
<dbReference type="InterPro" id="IPR036388">
    <property type="entry name" value="WH-like_DNA-bd_sf"/>
</dbReference>
<evidence type="ECO:0000256" key="2">
    <source>
        <dbReference type="PROSITE-ProRule" id="PRU00089"/>
    </source>
</evidence>
<accession>A0A9N8ZJV9</accession>
<proteinExistence type="predicted"/>
<keyword evidence="2" id="KW-0539">Nucleus</keyword>
<reference evidence="4" key="1">
    <citation type="submission" date="2021-06" db="EMBL/GenBank/DDBJ databases">
        <authorList>
            <person name="Kallberg Y."/>
            <person name="Tangrot J."/>
            <person name="Rosling A."/>
        </authorList>
    </citation>
    <scope>NUCLEOTIDE SEQUENCE</scope>
    <source>
        <strain evidence="4">MT106</strain>
    </source>
</reference>
<dbReference type="InterPro" id="IPR036390">
    <property type="entry name" value="WH_DNA-bd_sf"/>
</dbReference>
<sequence length="128" mass="14541">KSGTGWENSIRHNLSLNKAFQRLPRTEGQLGKGCYWTILPEHEMIIDNSWFKGQNRSTKKVRSSKESITPLITEKTSLSQITPVEIVDITGDDDNNYYYNGGGIHVERKPPEIIEIEDDSHASQVKAR</sequence>
<comment type="subcellular location">
    <subcellularLocation>
        <location evidence="2">Nucleus</location>
    </subcellularLocation>
</comment>